<evidence type="ECO:0000313" key="9">
    <source>
        <dbReference type="Proteomes" id="UP000051638"/>
    </source>
</evidence>
<dbReference type="GO" id="GO:0005886">
    <property type="term" value="C:plasma membrane"/>
    <property type="evidence" value="ECO:0007669"/>
    <property type="project" value="TreeGrafter"/>
</dbReference>
<feature type="transmembrane region" description="Helical" evidence="7">
    <location>
        <begin position="211"/>
        <end position="234"/>
    </location>
</feature>
<dbReference type="GO" id="GO:0005345">
    <property type="term" value="F:purine nucleobase transmembrane transporter activity"/>
    <property type="evidence" value="ECO:0007669"/>
    <property type="project" value="TreeGrafter"/>
</dbReference>
<evidence type="ECO:0000256" key="1">
    <source>
        <dbReference type="ARBA" id="ARBA00004141"/>
    </source>
</evidence>
<gene>
    <name evidence="8" type="ORF">FC24_GL001677</name>
</gene>
<dbReference type="OrthoDB" id="9808458at2"/>
<dbReference type="PANTHER" id="PTHR43337:SF2">
    <property type="entry name" value="XANTHINE_URACIL PERMEASE"/>
    <property type="match status" value="1"/>
</dbReference>
<keyword evidence="6 7" id="KW-0472">Membrane</keyword>
<evidence type="ECO:0000256" key="4">
    <source>
        <dbReference type="ARBA" id="ARBA00022692"/>
    </source>
</evidence>
<evidence type="ECO:0000256" key="7">
    <source>
        <dbReference type="SAM" id="Phobius"/>
    </source>
</evidence>
<dbReference type="InterPro" id="IPR006043">
    <property type="entry name" value="NCS2"/>
</dbReference>
<reference evidence="8 9" key="1">
    <citation type="journal article" date="2015" name="Genome Announc.">
        <title>Expanding the biotechnology potential of lactobacilli through comparative genomics of 213 strains and associated genera.</title>
        <authorList>
            <person name="Sun Z."/>
            <person name="Harris H.M."/>
            <person name="McCann A."/>
            <person name="Guo C."/>
            <person name="Argimon S."/>
            <person name="Zhang W."/>
            <person name="Yang X."/>
            <person name="Jeffery I.B."/>
            <person name="Cooney J.C."/>
            <person name="Kagawa T.F."/>
            <person name="Liu W."/>
            <person name="Song Y."/>
            <person name="Salvetti E."/>
            <person name="Wrobel A."/>
            <person name="Rasinkangas P."/>
            <person name="Parkhill J."/>
            <person name="Rea M.C."/>
            <person name="O'Sullivan O."/>
            <person name="Ritari J."/>
            <person name="Douillard F.P."/>
            <person name="Paul Ross R."/>
            <person name="Yang R."/>
            <person name="Briner A.E."/>
            <person name="Felis G.E."/>
            <person name="de Vos W.M."/>
            <person name="Barrangou R."/>
            <person name="Klaenhammer T.R."/>
            <person name="Caufield P.W."/>
            <person name="Cui Y."/>
            <person name="Zhang H."/>
            <person name="O'Toole P.W."/>
        </authorList>
    </citation>
    <scope>NUCLEOTIDE SEQUENCE [LARGE SCALE GENOMIC DNA]</scope>
    <source>
        <strain evidence="8 9">DSM 20253</strain>
    </source>
</reference>
<keyword evidence="3" id="KW-0813">Transport</keyword>
<comment type="similarity">
    <text evidence="2">Belongs to the nucleobase:cation symporter-2 (NCS2) (TC 2.A.40) family. Azg-like subfamily.</text>
</comment>
<evidence type="ECO:0000313" key="8">
    <source>
        <dbReference type="EMBL" id="KRM97140.1"/>
    </source>
</evidence>
<evidence type="ECO:0000256" key="5">
    <source>
        <dbReference type="ARBA" id="ARBA00022989"/>
    </source>
</evidence>
<accession>A0A0R2D5B0</accession>
<feature type="transmembrane region" description="Helical" evidence="7">
    <location>
        <begin position="337"/>
        <end position="363"/>
    </location>
</feature>
<dbReference type="PATRIC" id="fig|1423796.3.peg.1705"/>
<feature type="transmembrane region" description="Helical" evidence="7">
    <location>
        <begin position="136"/>
        <end position="156"/>
    </location>
</feature>
<dbReference type="AlphaFoldDB" id="A0A0R2D5B0"/>
<keyword evidence="9" id="KW-1185">Reference proteome</keyword>
<dbReference type="Pfam" id="PF00860">
    <property type="entry name" value="Xan_ur_permease"/>
    <property type="match status" value="1"/>
</dbReference>
<comment type="subcellular location">
    <subcellularLocation>
        <location evidence="1">Membrane</location>
        <topology evidence="1">Multi-pass membrane protein</topology>
    </subcellularLocation>
</comment>
<feature type="transmembrane region" description="Helical" evidence="7">
    <location>
        <begin position="280"/>
        <end position="299"/>
    </location>
</feature>
<evidence type="ECO:0000256" key="2">
    <source>
        <dbReference type="ARBA" id="ARBA00005697"/>
    </source>
</evidence>
<evidence type="ECO:0000256" key="6">
    <source>
        <dbReference type="ARBA" id="ARBA00023136"/>
    </source>
</evidence>
<keyword evidence="5 7" id="KW-1133">Transmembrane helix</keyword>
<feature type="transmembrane region" description="Helical" evidence="7">
    <location>
        <begin position="20"/>
        <end position="43"/>
    </location>
</feature>
<organism evidence="8 9">
    <name type="scientific">Loigolactobacillus rennini DSM 20253</name>
    <dbReference type="NCBI Taxonomy" id="1423796"/>
    <lineage>
        <taxon>Bacteria</taxon>
        <taxon>Bacillati</taxon>
        <taxon>Bacillota</taxon>
        <taxon>Bacilli</taxon>
        <taxon>Lactobacillales</taxon>
        <taxon>Lactobacillaceae</taxon>
        <taxon>Loigolactobacillus</taxon>
    </lineage>
</organism>
<name>A0A0R2D5B0_9LACO</name>
<evidence type="ECO:0000256" key="3">
    <source>
        <dbReference type="ARBA" id="ARBA00022448"/>
    </source>
</evidence>
<dbReference type="EMBL" id="AYYI01000047">
    <property type="protein sequence ID" value="KRM97140.1"/>
    <property type="molecule type" value="Genomic_DNA"/>
</dbReference>
<dbReference type="STRING" id="1423796.FC24_GL001677"/>
<comment type="caution">
    <text evidence="8">The sequence shown here is derived from an EMBL/GenBank/DDBJ whole genome shotgun (WGS) entry which is preliminary data.</text>
</comment>
<dbReference type="PANTHER" id="PTHR43337">
    <property type="entry name" value="XANTHINE/URACIL PERMEASE C887.17-RELATED"/>
    <property type="match status" value="1"/>
</dbReference>
<feature type="transmembrane region" description="Helical" evidence="7">
    <location>
        <begin position="99"/>
        <end position="116"/>
    </location>
</feature>
<proteinExistence type="inferred from homology"/>
<sequence length="395" mass="41787">MIVNPMILKDAGIPMNLSVFATILISVLGCLIMAVWANAPVILTPGMGVNAFFTYTLVVDLNFSWQTAIAISMISSIFYIIIAFSSLSDVFARGIPGSLKTGITAGIGMFLVELGLEKAGLIVGGQNGALLAFGSLKQPATLLALFGLLLTLILYLKKVPGNFIIGIFVASLGGYFCHVTGQATTVNIGQLTQFGKIFNQGSFAAIGDLKFWLAVFSMTMILVFESMGLLSGILPDRSKFKRAFQGSAVTAFFSGIFGTSPTVAAAESASGIESGGRTGIVALVASGLFTASLFLVGFLKYVPQAAIAPVIIITGAIMMQQLRFIQMADFSEWFPAFLILVLIPLTGSIATGLAFGFIAYPLAKIAVKATQDVTPIMWVLSFLFLLDLVANTFLS</sequence>
<feature type="transmembrane region" description="Helical" evidence="7">
    <location>
        <begin position="375"/>
        <end position="394"/>
    </location>
</feature>
<feature type="transmembrane region" description="Helical" evidence="7">
    <location>
        <begin position="305"/>
        <end position="325"/>
    </location>
</feature>
<dbReference type="InterPro" id="IPR045018">
    <property type="entry name" value="Azg-like"/>
</dbReference>
<feature type="transmembrane region" description="Helical" evidence="7">
    <location>
        <begin position="63"/>
        <end position="87"/>
    </location>
</feature>
<feature type="transmembrane region" description="Helical" evidence="7">
    <location>
        <begin position="163"/>
        <end position="181"/>
    </location>
</feature>
<keyword evidence="4 7" id="KW-0812">Transmembrane</keyword>
<dbReference type="Proteomes" id="UP000051638">
    <property type="component" value="Unassembled WGS sequence"/>
</dbReference>
<protein>
    <submittedName>
        <fullName evidence="8">MFS transporter, AGZA family, xanthine uracil permease</fullName>
    </submittedName>
</protein>